<keyword evidence="2" id="KW-0645">Protease</keyword>
<dbReference type="InterPro" id="IPR002477">
    <property type="entry name" value="Peptidoglycan-bd-like"/>
</dbReference>
<dbReference type="PANTHER" id="PTHR47053">
    <property type="entry name" value="MUREIN DD-ENDOPEPTIDASE MEPH-RELATED"/>
    <property type="match status" value="1"/>
</dbReference>
<dbReference type="InterPro" id="IPR036366">
    <property type="entry name" value="PGBDSf"/>
</dbReference>
<dbReference type="PANTHER" id="PTHR47053:SF1">
    <property type="entry name" value="MUREIN DD-ENDOPEPTIDASE MEPH-RELATED"/>
    <property type="match status" value="1"/>
</dbReference>
<dbReference type="SUPFAM" id="SSF54001">
    <property type="entry name" value="Cysteine proteinases"/>
    <property type="match status" value="1"/>
</dbReference>
<dbReference type="RefSeq" id="WP_167165196.1">
    <property type="nucleotide sequence ID" value="NZ_BAAAOO010000002.1"/>
</dbReference>
<dbReference type="Pfam" id="PF00877">
    <property type="entry name" value="NLPC_P60"/>
    <property type="match status" value="1"/>
</dbReference>
<dbReference type="PROSITE" id="PS51935">
    <property type="entry name" value="NLPC_P60"/>
    <property type="match status" value="1"/>
</dbReference>
<proteinExistence type="inferred from homology"/>
<dbReference type="SUPFAM" id="SSF47090">
    <property type="entry name" value="PGBD-like"/>
    <property type="match status" value="1"/>
</dbReference>
<accession>A0ABX0SED1</accession>
<feature type="region of interest" description="Disordered" evidence="5">
    <location>
        <begin position="151"/>
        <end position="171"/>
    </location>
</feature>
<name>A0ABX0SED1_9ACTN</name>
<evidence type="ECO:0000256" key="2">
    <source>
        <dbReference type="ARBA" id="ARBA00022670"/>
    </source>
</evidence>
<sequence length="267" mass="29004">MSTAVQDRLVAWMRDRQLKYYYTQDMTARSQPDVSGGTDCSALVEYCYKQVAGIEVGSWTGGQQSYGVQVFGDEADYATAVSLLQPGDLVFFDWDGVGIKQLDHVEMYMGAGQTIGHGGPGNGPTVKGLKSQWDAAHTIVARRYVDVTTQAPAPAPASPAPAPAAQSVPGLPQPFPLPRSEYYGLISGPNASHGGYYEAERPVIRIIQQRLIAKGYVPGITDIGNGWADGIFEQPTADAVARFQRAEMPGTQYYGQVWWDDYAQLSK</sequence>
<dbReference type="Gene3D" id="3.90.1720.10">
    <property type="entry name" value="endopeptidase domain like (from Nostoc punctiforme)"/>
    <property type="match status" value="1"/>
</dbReference>
<evidence type="ECO:0000313" key="8">
    <source>
        <dbReference type="Proteomes" id="UP000749311"/>
    </source>
</evidence>
<evidence type="ECO:0000256" key="1">
    <source>
        <dbReference type="ARBA" id="ARBA00007074"/>
    </source>
</evidence>
<dbReference type="InterPro" id="IPR051202">
    <property type="entry name" value="Peptidase_C40"/>
</dbReference>
<reference evidence="7 8" key="1">
    <citation type="submission" date="2020-02" db="EMBL/GenBank/DDBJ databases">
        <title>Sequencing the genomes of 1000 actinobacteria strains.</title>
        <authorList>
            <person name="Klenk H.-P."/>
        </authorList>
    </citation>
    <scope>NUCLEOTIDE SEQUENCE [LARGE SCALE GENOMIC DNA]</scope>
    <source>
        <strain evidence="7 8">DSM 19609</strain>
    </source>
</reference>
<dbReference type="InterPro" id="IPR036365">
    <property type="entry name" value="PGBD-like_sf"/>
</dbReference>
<evidence type="ECO:0000256" key="5">
    <source>
        <dbReference type="SAM" id="MobiDB-lite"/>
    </source>
</evidence>
<evidence type="ECO:0000259" key="6">
    <source>
        <dbReference type="PROSITE" id="PS51935"/>
    </source>
</evidence>
<evidence type="ECO:0000313" key="7">
    <source>
        <dbReference type="EMBL" id="NIH56234.1"/>
    </source>
</evidence>
<dbReference type="Proteomes" id="UP000749311">
    <property type="component" value="Unassembled WGS sequence"/>
</dbReference>
<comment type="similarity">
    <text evidence="1">Belongs to the peptidase C40 family.</text>
</comment>
<evidence type="ECO:0000256" key="3">
    <source>
        <dbReference type="ARBA" id="ARBA00022801"/>
    </source>
</evidence>
<dbReference type="InterPro" id="IPR038765">
    <property type="entry name" value="Papain-like_cys_pep_sf"/>
</dbReference>
<dbReference type="Pfam" id="PF01471">
    <property type="entry name" value="PG_binding_1"/>
    <property type="match status" value="1"/>
</dbReference>
<feature type="domain" description="NlpC/P60" evidence="6">
    <location>
        <begin position="1"/>
        <end position="145"/>
    </location>
</feature>
<comment type="caution">
    <text evidence="7">The sequence shown here is derived from an EMBL/GenBank/DDBJ whole genome shotgun (WGS) entry which is preliminary data.</text>
</comment>
<gene>
    <name evidence="7" type="ORF">FB473_000879</name>
</gene>
<evidence type="ECO:0000256" key="4">
    <source>
        <dbReference type="ARBA" id="ARBA00022807"/>
    </source>
</evidence>
<feature type="compositionally biased region" description="Pro residues" evidence="5">
    <location>
        <begin position="153"/>
        <end position="162"/>
    </location>
</feature>
<keyword evidence="8" id="KW-1185">Reference proteome</keyword>
<dbReference type="EMBL" id="JAAMOZ010000001">
    <property type="protein sequence ID" value="NIH56234.1"/>
    <property type="molecule type" value="Genomic_DNA"/>
</dbReference>
<dbReference type="Gene3D" id="1.10.101.10">
    <property type="entry name" value="PGBD-like superfamily/PGBD"/>
    <property type="match status" value="1"/>
</dbReference>
<keyword evidence="4" id="KW-0788">Thiol protease</keyword>
<dbReference type="InterPro" id="IPR000064">
    <property type="entry name" value="NLP_P60_dom"/>
</dbReference>
<protein>
    <recommendedName>
        <fullName evidence="6">NlpC/P60 domain-containing protein</fullName>
    </recommendedName>
</protein>
<keyword evidence="3" id="KW-0378">Hydrolase</keyword>
<organism evidence="7 8">
    <name type="scientific">Brooklawnia cerclae</name>
    <dbReference type="NCBI Taxonomy" id="349934"/>
    <lineage>
        <taxon>Bacteria</taxon>
        <taxon>Bacillati</taxon>
        <taxon>Actinomycetota</taxon>
        <taxon>Actinomycetes</taxon>
        <taxon>Propionibacteriales</taxon>
        <taxon>Propionibacteriaceae</taxon>
        <taxon>Brooklawnia</taxon>
    </lineage>
</organism>